<evidence type="ECO:0000313" key="2">
    <source>
        <dbReference type="EMBL" id="XDL14698.1"/>
    </source>
</evidence>
<dbReference type="Pfam" id="PF05643">
    <property type="entry name" value="GNA1162-like"/>
    <property type="match status" value="1"/>
</dbReference>
<protein>
    <submittedName>
        <fullName evidence="3">DUF799 domain-containing protein</fullName>
    </submittedName>
</protein>
<accession>A0AB39IUX7</accession>
<dbReference type="AlphaFoldDB" id="A0AB39IUX7"/>
<name>A0AB39IUX7_9GAMM</name>
<organism evidence="3">
    <name type="scientific">Dickeya oryzae</name>
    <dbReference type="NCBI Taxonomy" id="1240404"/>
    <lineage>
        <taxon>Bacteria</taxon>
        <taxon>Pseudomonadati</taxon>
        <taxon>Pseudomonadota</taxon>
        <taxon>Gammaproteobacteria</taxon>
        <taxon>Enterobacterales</taxon>
        <taxon>Pectobacteriaceae</taxon>
        <taxon>Dickeya</taxon>
    </lineage>
</organism>
<gene>
    <name evidence="2" type="ORF">LF923_0021555</name>
    <name evidence="3" type="ORF">LF929_020920</name>
</gene>
<dbReference type="GeneID" id="302584187"/>
<proteinExistence type="predicted"/>
<evidence type="ECO:0000313" key="3">
    <source>
        <dbReference type="EMBL" id="XDL24637.1"/>
    </source>
</evidence>
<dbReference type="PROSITE" id="PS51257">
    <property type="entry name" value="PROKAR_LIPOPROTEIN"/>
    <property type="match status" value="1"/>
</dbReference>
<keyword evidence="1" id="KW-0732">Signal</keyword>
<feature type="signal peptide" evidence="1">
    <location>
        <begin position="1"/>
        <end position="20"/>
    </location>
</feature>
<sequence length="220" mass="23402">MNRFLALISLMGVLVLTGCAKPQPYDYTAFKQSKPRTILVLPPLNHSPDVKAGSSFLSQVTYPLAESGYYVLPVAVTDETFKQNGLTTAQDIQAVSVAKLHQIFGADAALYLDITDYGSKYMVVDSETRVTASARLVDLRNGKEIWKGSATASTSEQQSNNSNGGIVGLLVQAAVAQIANSVTDKGHDIAGITSARLLTAGGPSSLLYGPRSPMYGKETK</sequence>
<dbReference type="EMBL" id="CP162670">
    <property type="protein sequence ID" value="XDL24637.1"/>
    <property type="molecule type" value="Genomic_DNA"/>
</dbReference>
<dbReference type="EMBL" id="CP162411">
    <property type="protein sequence ID" value="XDL14698.1"/>
    <property type="molecule type" value="Genomic_DNA"/>
</dbReference>
<dbReference type="InterPro" id="IPR008517">
    <property type="entry name" value="GNA1162-like"/>
</dbReference>
<reference evidence="3" key="1">
    <citation type="submission" date="2024-07" db="EMBL/GenBank/DDBJ databases">
        <authorList>
            <person name="Pedron J."/>
        </authorList>
    </citation>
    <scope>NUCLEOTIDE SEQUENCE</scope>
    <source>
        <strain evidence="3">A003-S1-M15</strain>
        <strain evidence="2">A642-S2-A17</strain>
    </source>
</reference>
<evidence type="ECO:0000256" key="1">
    <source>
        <dbReference type="SAM" id="SignalP"/>
    </source>
</evidence>
<feature type="chain" id="PRO_5044175040" evidence="1">
    <location>
        <begin position="21"/>
        <end position="220"/>
    </location>
</feature>
<dbReference type="RefSeq" id="WP_038909404.1">
    <property type="nucleotide sequence ID" value="NZ_CM001972.1"/>
</dbReference>
<dbReference type="Gene3D" id="3.40.50.10610">
    <property type="entry name" value="ABC-type transport auxiliary lipoprotein component"/>
    <property type="match status" value="1"/>
</dbReference>